<evidence type="ECO:0000256" key="1">
    <source>
        <dbReference type="ARBA" id="ARBA00007447"/>
    </source>
</evidence>
<proteinExistence type="inferred from homology"/>
<accession>A0A7N0V5D5</accession>
<feature type="domain" description="Peptidase A1" evidence="4">
    <location>
        <begin position="21"/>
        <end position="254"/>
    </location>
</feature>
<sequence>MSNWIAPNSPTVDLVFHAGEYLMKIHLGTSPDDIIAVADTGSDLTWMQCHPCTRCVPQHQTLFNPRASLSYGRISCSPSRPCPPWNGIECRYGLCHHDIRYADRRKFSYCLNPIGLQDRVSHIHFGDRATVQGPGTVTVPLVPGQMQAYTTSRSRPLQSGGLGLASSAALALSRKATSKDKSLPPSSMVANFRGGDVSLTWYNAFVTTRPVTCLAFGVSEGLTSYGSLAQQDFLVGFDKMAGTLSFKPSDCTHA</sequence>
<dbReference type="InterPro" id="IPR051708">
    <property type="entry name" value="Plant_Aspart_Prot_A1"/>
</dbReference>
<dbReference type="InterPro" id="IPR021109">
    <property type="entry name" value="Peptidase_aspartic_dom_sf"/>
</dbReference>
<dbReference type="SUPFAM" id="SSF50630">
    <property type="entry name" value="Acid proteases"/>
    <property type="match status" value="1"/>
</dbReference>
<dbReference type="InterPro" id="IPR032861">
    <property type="entry name" value="TAXi_N"/>
</dbReference>
<keyword evidence="6" id="KW-1185">Reference proteome</keyword>
<dbReference type="InterPro" id="IPR033121">
    <property type="entry name" value="PEPTIDASE_A1"/>
</dbReference>
<dbReference type="EnsemblPlants" id="Kaladp0103s0035.1.v1.1">
    <property type="protein sequence ID" value="Kaladp0103s0035.1.v1.1"/>
    <property type="gene ID" value="Kaladp0103s0035.v1.1"/>
</dbReference>
<comment type="similarity">
    <text evidence="1">Belongs to the peptidase A1 family.</text>
</comment>
<organism evidence="5 6">
    <name type="scientific">Kalanchoe fedtschenkoi</name>
    <name type="common">Lavender scallops</name>
    <name type="synonym">South American air plant</name>
    <dbReference type="NCBI Taxonomy" id="63787"/>
    <lineage>
        <taxon>Eukaryota</taxon>
        <taxon>Viridiplantae</taxon>
        <taxon>Streptophyta</taxon>
        <taxon>Embryophyta</taxon>
        <taxon>Tracheophyta</taxon>
        <taxon>Spermatophyta</taxon>
        <taxon>Magnoliopsida</taxon>
        <taxon>eudicotyledons</taxon>
        <taxon>Gunneridae</taxon>
        <taxon>Pentapetalae</taxon>
        <taxon>Saxifragales</taxon>
        <taxon>Crassulaceae</taxon>
        <taxon>Kalanchoe</taxon>
    </lineage>
</organism>
<dbReference type="PANTHER" id="PTHR47967">
    <property type="entry name" value="OS07G0603500 PROTEIN-RELATED"/>
    <property type="match status" value="1"/>
</dbReference>
<keyword evidence="2" id="KW-0645">Protease</keyword>
<dbReference type="PANTHER" id="PTHR47967:SF66">
    <property type="entry name" value="ASPARTIC PROTEINASE CDR1-RELATED"/>
    <property type="match status" value="1"/>
</dbReference>
<dbReference type="AlphaFoldDB" id="A0A7N0V5D5"/>
<evidence type="ECO:0000256" key="3">
    <source>
        <dbReference type="ARBA" id="ARBA00022801"/>
    </source>
</evidence>
<dbReference type="Gene3D" id="2.40.70.10">
    <property type="entry name" value="Acid Proteases"/>
    <property type="match status" value="2"/>
</dbReference>
<dbReference type="PROSITE" id="PS51767">
    <property type="entry name" value="PEPTIDASE_A1"/>
    <property type="match status" value="1"/>
</dbReference>
<name>A0A7N0V5D5_KALFE</name>
<dbReference type="GO" id="GO:0008233">
    <property type="term" value="F:peptidase activity"/>
    <property type="evidence" value="ECO:0007669"/>
    <property type="project" value="UniProtKB-KW"/>
</dbReference>
<dbReference type="Gramene" id="Kaladp0103s0035.1.v1.1">
    <property type="protein sequence ID" value="Kaladp0103s0035.1.v1.1"/>
    <property type="gene ID" value="Kaladp0103s0035.v1.1"/>
</dbReference>
<protein>
    <recommendedName>
        <fullName evidence="4">Peptidase A1 domain-containing protein</fullName>
    </recommendedName>
</protein>
<reference evidence="5" key="1">
    <citation type="submission" date="2021-01" db="UniProtKB">
        <authorList>
            <consortium name="EnsemblPlants"/>
        </authorList>
    </citation>
    <scope>IDENTIFICATION</scope>
</reference>
<evidence type="ECO:0000313" key="5">
    <source>
        <dbReference type="EnsemblPlants" id="Kaladp0103s0035.1.v1.1"/>
    </source>
</evidence>
<keyword evidence="3" id="KW-0378">Hydrolase</keyword>
<evidence type="ECO:0000256" key="2">
    <source>
        <dbReference type="ARBA" id="ARBA00022670"/>
    </source>
</evidence>
<evidence type="ECO:0000313" key="6">
    <source>
        <dbReference type="Proteomes" id="UP000594263"/>
    </source>
</evidence>
<dbReference type="GO" id="GO:0006508">
    <property type="term" value="P:proteolysis"/>
    <property type="evidence" value="ECO:0007669"/>
    <property type="project" value="UniProtKB-KW"/>
</dbReference>
<dbReference type="GO" id="GO:0005576">
    <property type="term" value="C:extracellular region"/>
    <property type="evidence" value="ECO:0007669"/>
    <property type="project" value="TreeGrafter"/>
</dbReference>
<dbReference type="Pfam" id="PF14543">
    <property type="entry name" value="TAXi_N"/>
    <property type="match status" value="1"/>
</dbReference>
<dbReference type="Proteomes" id="UP000594263">
    <property type="component" value="Unplaced"/>
</dbReference>
<evidence type="ECO:0000259" key="4">
    <source>
        <dbReference type="PROSITE" id="PS51767"/>
    </source>
</evidence>